<evidence type="ECO:0000313" key="3">
    <source>
        <dbReference type="Proteomes" id="UP001630127"/>
    </source>
</evidence>
<accession>A0ABD2ZQV3</accession>
<name>A0ABD2ZQV3_9GENT</name>
<dbReference type="InterPro" id="IPR005162">
    <property type="entry name" value="Retrotrans_gag_dom"/>
</dbReference>
<dbReference type="AlphaFoldDB" id="A0ABD2ZQV3"/>
<evidence type="ECO:0000313" key="2">
    <source>
        <dbReference type="EMBL" id="KAL3521201.1"/>
    </source>
</evidence>
<keyword evidence="3" id="KW-1185">Reference proteome</keyword>
<proteinExistence type="predicted"/>
<dbReference type="EMBL" id="JBJUIK010000008">
    <property type="protein sequence ID" value="KAL3521201.1"/>
    <property type="molecule type" value="Genomic_DNA"/>
</dbReference>
<comment type="caution">
    <text evidence="2">The sequence shown here is derived from an EMBL/GenBank/DDBJ whole genome shotgun (WGS) entry which is preliminary data.</text>
</comment>
<reference evidence="2 3" key="1">
    <citation type="submission" date="2024-11" db="EMBL/GenBank/DDBJ databases">
        <title>A near-complete genome assembly of Cinchona calisaya.</title>
        <authorList>
            <person name="Lian D.C."/>
            <person name="Zhao X.W."/>
            <person name="Wei L."/>
        </authorList>
    </citation>
    <scope>NUCLEOTIDE SEQUENCE [LARGE SCALE GENOMIC DNA]</scope>
    <source>
        <tissue evidence="2">Nenye</tissue>
    </source>
</reference>
<organism evidence="2 3">
    <name type="scientific">Cinchona calisaya</name>
    <dbReference type="NCBI Taxonomy" id="153742"/>
    <lineage>
        <taxon>Eukaryota</taxon>
        <taxon>Viridiplantae</taxon>
        <taxon>Streptophyta</taxon>
        <taxon>Embryophyta</taxon>
        <taxon>Tracheophyta</taxon>
        <taxon>Spermatophyta</taxon>
        <taxon>Magnoliopsida</taxon>
        <taxon>eudicotyledons</taxon>
        <taxon>Gunneridae</taxon>
        <taxon>Pentapetalae</taxon>
        <taxon>asterids</taxon>
        <taxon>lamiids</taxon>
        <taxon>Gentianales</taxon>
        <taxon>Rubiaceae</taxon>
        <taxon>Cinchonoideae</taxon>
        <taxon>Cinchoneae</taxon>
        <taxon>Cinchona</taxon>
    </lineage>
</organism>
<feature type="domain" description="Retrotransposon gag" evidence="1">
    <location>
        <begin position="78"/>
        <end position="135"/>
    </location>
</feature>
<protein>
    <recommendedName>
        <fullName evidence="1">Retrotransposon gag domain-containing protein</fullName>
    </recommendedName>
</protein>
<sequence>MERTRKRKNIDTAIGTRDDEIHDAEMEVPIINLVHESRNASSRVDQGGPDLDVALNWIAQIETKFKVLRFSENVKVQVVISFLVGDAKNWWKSMKPIINVAENDTTWEEFKEMFLDQYFLRALRKKRQNDFYSLRFLDGKLDIRRVEKVIDERTTTGGSCSDSQNESASFMANECSSDDHAEGKNQAEHIIHHLSNHIDIAVQEYVQNGGLCCDLRLPRASVK</sequence>
<gene>
    <name evidence="2" type="ORF">ACH5RR_019350</name>
</gene>
<dbReference type="Pfam" id="PF03732">
    <property type="entry name" value="Retrotrans_gag"/>
    <property type="match status" value="1"/>
</dbReference>
<evidence type="ECO:0000259" key="1">
    <source>
        <dbReference type="Pfam" id="PF03732"/>
    </source>
</evidence>
<dbReference type="Proteomes" id="UP001630127">
    <property type="component" value="Unassembled WGS sequence"/>
</dbReference>